<feature type="region of interest" description="Disordered" evidence="1">
    <location>
        <begin position="181"/>
        <end position="284"/>
    </location>
</feature>
<organism evidence="2 3">
    <name type="scientific">Pelobates cultripes</name>
    <name type="common">Western spadefoot toad</name>
    <dbReference type="NCBI Taxonomy" id="61616"/>
    <lineage>
        <taxon>Eukaryota</taxon>
        <taxon>Metazoa</taxon>
        <taxon>Chordata</taxon>
        <taxon>Craniata</taxon>
        <taxon>Vertebrata</taxon>
        <taxon>Euteleostomi</taxon>
        <taxon>Amphibia</taxon>
        <taxon>Batrachia</taxon>
        <taxon>Anura</taxon>
        <taxon>Pelobatoidea</taxon>
        <taxon>Pelobatidae</taxon>
        <taxon>Pelobates</taxon>
    </lineage>
</organism>
<accession>A0AAD1R152</accession>
<feature type="compositionally biased region" description="Polar residues" evidence="1">
    <location>
        <begin position="189"/>
        <end position="216"/>
    </location>
</feature>
<feature type="compositionally biased region" description="Low complexity" evidence="1">
    <location>
        <begin position="244"/>
        <end position="253"/>
    </location>
</feature>
<evidence type="ECO:0000256" key="1">
    <source>
        <dbReference type="SAM" id="MobiDB-lite"/>
    </source>
</evidence>
<name>A0AAD1R152_PELCU</name>
<evidence type="ECO:0000313" key="2">
    <source>
        <dbReference type="EMBL" id="CAH2221814.1"/>
    </source>
</evidence>
<proteinExistence type="predicted"/>
<dbReference type="Proteomes" id="UP001295444">
    <property type="component" value="Chromosome 01"/>
</dbReference>
<keyword evidence="3" id="KW-1185">Reference proteome</keyword>
<evidence type="ECO:0000313" key="3">
    <source>
        <dbReference type="Proteomes" id="UP001295444"/>
    </source>
</evidence>
<reference evidence="2" key="1">
    <citation type="submission" date="2022-03" db="EMBL/GenBank/DDBJ databases">
        <authorList>
            <person name="Alioto T."/>
            <person name="Alioto T."/>
            <person name="Gomez Garrido J."/>
        </authorList>
    </citation>
    <scope>NUCLEOTIDE SEQUENCE</scope>
</reference>
<dbReference type="EMBL" id="OW240912">
    <property type="protein sequence ID" value="CAH2221814.1"/>
    <property type="molecule type" value="Genomic_DNA"/>
</dbReference>
<dbReference type="AlphaFoldDB" id="A0AAD1R152"/>
<protein>
    <submittedName>
        <fullName evidence="2">Uncharacterized protein</fullName>
    </submittedName>
</protein>
<gene>
    <name evidence="2" type="ORF">PECUL_23A046489</name>
</gene>
<sequence length="284" mass="32869">MTTLLAGVADPTARPNDISNVFSLEPLGCNNPNDINNVFFSIQQLYKLQIKGYWEVTSLRHYLDQKLVPRGLRPEISTPDKVNTEDKLKEWNDILINCSYKLMQFLVKLEEENFEKVNKDLQNEVIKVKEFQSNSEYTLMENKLQNNIDNFTTHIKEKKHYKFQRDYKDFKEGTIFRQTKRSNIRANRKNSYSSGNTEWTDSDSGPTQGKNPSSGLKTPHSTRRGILKDPNKTVAFLDTPPPSTTVSSSGSTSFLDQAWPLPQRGRLRDRQRWGYKPNRSNSRN</sequence>